<evidence type="ECO:0008006" key="3">
    <source>
        <dbReference type="Google" id="ProtNLM"/>
    </source>
</evidence>
<dbReference type="SUPFAM" id="SSF53474">
    <property type="entry name" value="alpha/beta-Hydrolases"/>
    <property type="match status" value="1"/>
</dbReference>
<proteinExistence type="predicted"/>
<evidence type="ECO:0000313" key="1">
    <source>
        <dbReference type="EMBL" id="SNS57715.1"/>
    </source>
</evidence>
<dbReference type="OrthoDB" id="4517396at2"/>
<gene>
    <name evidence="1" type="ORF">SAMN05421642_103357</name>
</gene>
<dbReference type="AlphaFoldDB" id="A0A239FLH1"/>
<sequence length="262" mass="28126">MIDVITIRGTGNPRGVFNGMTGVVAKQLNRASFRIFECNFPATIGNVGAGNGIGAHPLDVSVELGVADLARQVRDSPNPVGLISYSLGGIVASRFLEGVALRRWTNPNGSPLEVAFHLGIANPARNAGDHVVPVQGSGIHSSHGPFPRNTVNLELCDARDIIGATPRFSPLRNISRGLSPFAALQLNETDPFRSLDAVKSTDWLSWLRESSYLAAGAGLTAYLVPYGNPGRTPHTGYAMERMPGQNITWTDWAAQELNRRFA</sequence>
<reference evidence="2" key="1">
    <citation type="submission" date="2017-06" db="EMBL/GenBank/DDBJ databases">
        <authorList>
            <person name="Varghese N."/>
            <person name="Submissions S."/>
        </authorList>
    </citation>
    <scope>NUCLEOTIDE SEQUENCE [LARGE SCALE GENOMIC DNA]</scope>
    <source>
        <strain evidence="2">JCM 23211</strain>
    </source>
</reference>
<accession>A0A239FLH1</accession>
<name>A0A239FLH1_9NOCA</name>
<dbReference type="RefSeq" id="WP_089244520.1">
    <property type="nucleotide sequence ID" value="NZ_FZOW01000003.1"/>
</dbReference>
<protein>
    <recommendedName>
        <fullName evidence="3">Lysin B</fullName>
    </recommendedName>
</protein>
<dbReference type="EMBL" id="FZOW01000003">
    <property type="protein sequence ID" value="SNS57715.1"/>
    <property type="molecule type" value="Genomic_DNA"/>
</dbReference>
<keyword evidence="2" id="KW-1185">Reference proteome</keyword>
<dbReference type="Proteomes" id="UP000198327">
    <property type="component" value="Unassembled WGS sequence"/>
</dbReference>
<dbReference type="InterPro" id="IPR029058">
    <property type="entry name" value="AB_hydrolase_fold"/>
</dbReference>
<dbReference type="Gene3D" id="3.40.50.1820">
    <property type="entry name" value="alpha/beta hydrolase"/>
    <property type="match status" value="1"/>
</dbReference>
<evidence type="ECO:0000313" key="2">
    <source>
        <dbReference type="Proteomes" id="UP000198327"/>
    </source>
</evidence>
<organism evidence="1 2">
    <name type="scientific">Rhodococcoides kyotonense</name>
    <dbReference type="NCBI Taxonomy" id="398843"/>
    <lineage>
        <taxon>Bacteria</taxon>
        <taxon>Bacillati</taxon>
        <taxon>Actinomycetota</taxon>
        <taxon>Actinomycetes</taxon>
        <taxon>Mycobacteriales</taxon>
        <taxon>Nocardiaceae</taxon>
        <taxon>Rhodococcoides</taxon>
    </lineage>
</organism>